<name>A0A3E0DTC6_9BACT</name>
<reference evidence="2 3" key="1">
    <citation type="submission" date="2018-08" db="EMBL/GenBank/DDBJ databases">
        <title>Genomic Encyclopedia of Archaeal and Bacterial Type Strains, Phase II (KMG-II): from individual species to whole genera.</title>
        <authorList>
            <person name="Goeker M."/>
        </authorList>
    </citation>
    <scope>NUCLEOTIDE SEQUENCE [LARGE SCALE GENOMIC DNA]</scope>
    <source>
        <strain evidence="2 3">DSM 15986</strain>
    </source>
</reference>
<gene>
    <name evidence="2" type="ORF">C8N25_11477</name>
</gene>
<keyword evidence="1" id="KW-0812">Transmembrane</keyword>
<keyword evidence="3" id="KW-1185">Reference proteome</keyword>
<dbReference type="EMBL" id="QUNF01000014">
    <property type="protein sequence ID" value="REG84728.1"/>
    <property type="molecule type" value="Genomic_DNA"/>
</dbReference>
<dbReference type="Proteomes" id="UP000256405">
    <property type="component" value="Unassembled WGS sequence"/>
</dbReference>
<accession>A0A3E0DTC6</accession>
<organism evidence="2 3">
    <name type="scientific">Algoriphagus antarcticus</name>
    <dbReference type="NCBI Taxonomy" id="238540"/>
    <lineage>
        <taxon>Bacteria</taxon>
        <taxon>Pseudomonadati</taxon>
        <taxon>Bacteroidota</taxon>
        <taxon>Cytophagia</taxon>
        <taxon>Cytophagales</taxon>
        <taxon>Cyclobacteriaceae</taxon>
        <taxon>Algoriphagus</taxon>
    </lineage>
</organism>
<proteinExistence type="predicted"/>
<evidence type="ECO:0000256" key="1">
    <source>
        <dbReference type="SAM" id="Phobius"/>
    </source>
</evidence>
<sequence>MNLFKIIVIVFAIIMFIGIFIEEYSTLFVKLSLIIGSLIIVYTSFIKKSKSSGKSSQ</sequence>
<feature type="transmembrane region" description="Helical" evidence="1">
    <location>
        <begin position="27"/>
        <end position="46"/>
    </location>
</feature>
<comment type="caution">
    <text evidence="2">The sequence shown here is derived from an EMBL/GenBank/DDBJ whole genome shotgun (WGS) entry which is preliminary data.</text>
</comment>
<evidence type="ECO:0000313" key="3">
    <source>
        <dbReference type="Proteomes" id="UP000256405"/>
    </source>
</evidence>
<feature type="transmembrane region" description="Helical" evidence="1">
    <location>
        <begin position="5"/>
        <end position="21"/>
    </location>
</feature>
<evidence type="ECO:0000313" key="2">
    <source>
        <dbReference type="EMBL" id="REG84728.1"/>
    </source>
</evidence>
<dbReference type="AlphaFoldDB" id="A0A3E0DTC6"/>
<protein>
    <submittedName>
        <fullName evidence="2">Uncharacterized protein</fullName>
    </submittedName>
</protein>
<keyword evidence="1" id="KW-1133">Transmembrane helix</keyword>
<keyword evidence="1" id="KW-0472">Membrane</keyword>